<dbReference type="HOGENOM" id="CLU_3151232_0_0_9"/>
<organism evidence="1 2">
    <name type="scientific">Clostridium celatum DSM 1785</name>
    <dbReference type="NCBI Taxonomy" id="545697"/>
    <lineage>
        <taxon>Bacteria</taxon>
        <taxon>Bacillati</taxon>
        <taxon>Bacillota</taxon>
        <taxon>Clostridia</taxon>
        <taxon>Eubacteriales</taxon>
        <taxon>Clostridiaceae</taxon>
        <taxon>Clostridium</taxon>
    </lineage>
</organism>
<dbReference type="RefSeq" id="WP_005213995.1">
    <property type="nucleotide sequence ID" value="NZ_KB291650.1"/>
</dbReference>
<evidence type="ECO:0000313" key="2">
    <source>
        <dbReference type="Proteomes" id="UP000010420"/>
    </source>
</evidence>
<proteinExistence type="predicted"/>
<dbReference type="AlphaFoldDB" id="L1QDX9"/>
<name>L1QDX9_9CLOT</name>
<comment type="caution">
    <text evidence="1">The sequence shown here is derived from an EMBL/GenBank/DDBJ whole genome shotgun (WGS) entry which is preliminary data.</text>
</comment>
<reference evidence="1 2" key="1">
    <citation type="submission" date="2012-05" db="EMBL/GenBank/DDBJ databases">
        <authorList>
            <person name="Weinstock G."/>
            <person name="Sodergren E."/>
            <person name="Lobos E.A."/>
            <person name="Fulton L."/>
            <person name="Fulton R."/>
            <person name="Courtney L."/>
            <person name="Fronick C."/>
            <person name="O'Laughlin M."/>
            <person name="Godfrey J."/>
            <person name="Wilson R.M."/>
            <person name="Miner T."/>
            <person name="Farmer C."/>
            <person name="Delehaunty K."/>
            <person name="Cordes M."/>
            <person name="Minx P."/>
            <person name="Tomlinson C."/>
            <person name="Chen J."/>
            <person name="Wollam A."/>
            <person name="Pepin K.H."/>
            <person name="Bhonagiri V."/>
            <person name="Zhang X."/>
            <person name="Suruliraj S."/>
            <person name="Warren W."/>
            <person name="Mitreva M."/>
            <person name="Mardis E.R."/>
            <person name="Wilson R.K."/>
        </authorList>
    </citation>
    <scope>NUCLEOTIDE SEQUENCE [LARGE SCALE GENOMIC DNA]</scope>
    <source>
        <strain evidence="1 2">DSM 1785</strain>
    </source>
</reference>
<gene>
    <name evidence="1" type="ORF">HMPREF0216_02232</name>
</gene>
<dbReference type="EMBL" id="AMEZ01000059">
    <property type="protein sequence ID" value="EKY26193.1"/>
    <property type="molecule type" value="Genomic_DNA"/>
</dbReference>
<evidence type="ECO:0000313" key="1">
    <source>
        <dbReference type="EMBL" id="EKY26193.1"/>
    </source>
</evidence>
<dbReference type="STRING" id="545697.HMPREF0216_02232"/>
<sequence>MGVSKISAILAIDEEESEMIMNLVNWLLLEGYKVSLKNEEYSILTIEW</sequence>
<keyword evidence="2" id="KW-1185">Reference proteome</keyword>
<dbReference type="PATRIC" id="fig|545697.3.peg.2194"/>
<accession>L1QDX9</accession>
<protein>
    <submittedName>
        <fullName evidence="1">Uncharacterized protein</fullName>
    </submittedName>
</protein>
<dbReference type="Proteomes" id="UP000010420">
    <property type="component" value="Unassembled WGS sequence"/>
</dbReference>